<dbReference type="Proteomes" id="UP000308197">
    <property type="component" value="Unassembled WGS sequence"/>
</dbReference>
<dbReference type="SUPFAM" id="SSF47113">
    <property type="entry name" value="Histone-fold"/>
    <property type="match status" value="1"/>
</dbReference>
<reference evidence="5 6" key="1">
    <citation type="journal article" date="2019" name="Nat. Ecol. Evol.">
        <title>Megaphylogeny resolves global patterns of mushroom evolution.</title>
        <authorList>
            <person name="Varga T."/>
            <person name="Krizsan K."/>
            <person name="Foldi C."/>
            <person name="Dima B."/>
            <person name="Sanchez-Garcia M."/>
            <person name="Sanchez-Ramirez S."/>
            <person name="Szollosi G.J."/>
            <person name="Szarkandi J.G."/>
            <person name="Papp V."/>
            <person name="Albert L."/>
            <person name="Andreopoulos W."/>
            <person name="Angelini C."/>
            <person name="Antonin V."/>
            <person name="Barry K.W."/>
            <person name="Bougher N.L."/>
            <person name="Buchanan P."/>
            <person name="Buyck B."/>
            <person name="Bense V."/>
            <person name="Catcheside P."/>
            <person name="Chovatia M."/>
            <person name="Cooper J."/>
            <person name="Damon W."/>
            <person name="Desjardin D."/>
            <person name="Finy P."/>
            <person name="Geml J."/>
            <person name="Haridas S."/>
            <person name="Hughes K."/>
            <person name="Justo A."/>
            <person name="Karasinski D."/>
            <person name="Kautmanova I."/>
            <person name="Kiss B."/>
            <person name="Kocsube S."/>
            <person name="Kotiranta H."/>
            <person name="LaButti K.M."/>
            <person name="Lechner B.E."/>
            <person name="Liimatainen K."/>
            <person name="Lipzen A."/>
            <person name="Lukacs Z."/>
            <person name="Mihaltcheva S."/>
            <person name="Morgado L.N."/>
            <person name="Niskanen T."/>
            <person name="Noordeloos M.E."/>
            <person name="Ohm R.A."/>
            <person name="Ortiz-Santana B."/>
            <person name="Ovrebo C."/>
            <person name="Racz N."/>
            <person name="Riley R."/>
            <person name="Savchenko A."/>
            <person name="Shiryaev A."/>
            <person name="Soop K."/>
            <person name="Spirin V."/>
            <person name="Szebenyi C."/>
            <person name="Tomsovsky M."/>
            <person name="Tulloss R.E."/>
            <person name="Uehling J."/>
            <person name="Grigoriev I.V."/>
            <person name="Vagvolgyi C."/>
            <person name="Papp T."/>
            <person name="Martin F.M."/>
            <person name="Miettinen O."/>
            <person name="Hibbett D.S."/>
            <person name="Nagy L.G."/>
        </authorList>
    </citation>
    <scope>NUCLEOTIDE SEQUENCE [LARGE SCALE GENOMIC DNA]</scope>
    <source>
        <strain evidence="5 6">HHB13444</strain>
    </source>
</reference>
<name>A0A5C3PQR8_9APHY</name>
<dbReference type="GO" id="GO:0005634">
    <property type="term" value="C:nucleus"/>
    <property type="evidence" value="ECO:0007669"/>
    <property type="project" value="UniProtKB-SubCell"/>
</dbReference>
<feature type="non-terminal residue" evidence="5">
    <location>
        <position position="1"/>
    </location>
</feature>
<dbReference type="GO" id="GO:0046982">
    <property type="term" value="F:protein heterodimerization activity"/>
    <property type="evidence" value="ECO:0007669"/>
    <property type="project" value="InterPro"/>
</dbReference>
<dbReference type="EMBL" id="ML211008">
    <property type="protein sequence ID" value="TFK91966.1"/>
    <property type="molecule type" value="Genomic_DNA"/>
</dbReference>
<evidence type="ECO:0000256" key="1">
    <source>
        <dbReference type="ARBA" id="ARBA00004123"/>
    </source>
</evidence>
<feature type="non-terminal residue" evidence="5">
    <location>
        <position position="164"/>
    </location>
</feature>
<dbReference type="InterPro" id="IPR050568">
    <property type="entry name" value="Transcr_DNA_Rep_Reg"/>
</dbReference>
<evidence type="ECO:0000259" key="4">
    <source>
        <dbReference type="Pfam" id="PF00808"/>
    </source>
</evidence>
<comment type="subcellular location">
    <subcellularLocation>
        <location evidence="1">Nucleus</location>
    </subcellularLocation>
</comment>
<dbReference type="STRING" id="1314778.A0A5C3PQR8"/>
<feature type="compositionally biased region" description="Basic and acidic residues" evidence="3">
    <location>
        <begin position="114"/>
        <end position="123"/>
    </location>
</feature>
<dbReference type="PANTHER" id="PTHR10252:SF54">
    <property type="entry name" value="CHROMATIN ACCESSIBILITY COMPLEX PROTEIN 1"/>
    <property type="match status" value="1"/>
</dbReference>
<organism evidence="5 6">
    <name type="scientific">Polyporus arcularius HHB13444</name>
    <dbReference type="NCBI Taxonomy" id="1314778"/>
    <lineage>
        <taxon>Eukaryota</taxon>
        <taxon>Fungi</taxon>
        <taxon>Dikarya</taxon>
        <taxon>Basidiomycota</taxon>
        <taxon>Agaricomycotina</taxon>
        <taxon>Agaricomycetes</taxon>
        <taxon>Polyporales</taxon>
        <taxon>Polyporaceae</taxon>
        <taxon>Polyporus</taxon>
    </lineage>
</organism>
<evidence type="ECO:0000313" key="6">
    <source>
        <dbReference type="Proteomes" id="UP000308197"/>
    </source>
</evidence>
<feature type="domain" description="Transcription factor CBF/NF-Y/archaeal histone" evidence="4">
    <location>
        <begin position="23"/>
        <end position="83"/>
    </location>
</feature>
<proteinExistence type="predicted"/>
<dbReference type="InterPro" id="IPR009072">
    <property type="entry name" value="Histone-fold"/>
</dbReference>
<evidence type="ECO:0000313" key="5">
    <source>
        <dbReference type="EMBL" id="TFK91966.1"/>
    </source>
</evidence>
<dbReference type="Gene3D" id="1.10.20.10">
    <property type="entry name" value="Histone, subunit A"/>
    <property type="match status" value="1"/>
</dbReference>
<dbReference type="AlphaFoldDB" id="A0A5C3PQR8"/>
<accession>A0A5C3PQR8</accession>
<feature type="compositionally biased region" description="Basic and acidic residues" evidence="3">
    <location>
        <begin position="134"/>
        <end position="149"/>
    </location>
</feature>
<dbReference type="PANTHER" id="PTHR10252">
    <property type="entry name" value="HISTONE-LIKE TRANSCRIPTION FACTOR CCAAT-RELATED"/>
    <property type="match status" value="1"/>
</dbReference>
<dbReference type="CDD" id="cd23645">
    <property type="entry name" value="HFD_Dpb3-like"/>
    <property type="match status" value="1"/>
</dbReference>
<feature type="region of interest" description="Disordered" evidence="3">
    <location>
        <begin position="104"/>
        <end position="164"/>
    </location>
</feature>
<dbReference type="InParanoid" id="A0A5C3PQR8"/>
<protein>
    <submittedName>
        <fullName evidence="5">Histone-fold-containing protein</fullName>
    </submittedName>
</protein>
<keyword evidence="2" id="KW-0539">Nucleus</keyword>
<dbReference type="Pfam" id="PF00808">
    <property type="entry name" value="CBFD_NFYB_HMF"/>
    <property type="match status" value="1"/>
</dbReference>
<keyword evidence="6" id="KW-1185">Reference proteome</keyword>
<gene>
    <name evidence="5" type="ORF">K466DRAFT_452812</name>
</gene>
<evidence type="ECO:0000256" key="2">
    <source>
        <dbReference type="ARBA" id="ARBA00023242"/>
    </source>
</evidence>
<evidence type="ECO:0000256" key="3">
    <source>
        <dbReference type="SAM" id="MobiDB-lite"/>
    </source>
</evidence>
<dbReference type="InterPro" id="IPR003958">
    <property type="entry name" value="CBFA_NFYB_domain"/>
</dbReference>
<sequence>AKVKTKKPKAPETLTREAGKSLLPHARVQKILKADKDLIMVQREAAFLISRATEEFIQRIAEAAQQVAERERRSTVQAKDLVASVRRADEFAFLEELLPYLEPEPVAPGRSKARTRDGSERGKLTGQSTMLDQFVKKPDKDGSPDEHDGGAPQTRVLTHEDGTM</sequence>